<accession>A0ABP7S1H9</accession>
<dbReference type="RefSeq" id="WP_344709832.1">
    <property type="nucleotide sequence ID" value="NZ_BAAAZD010000002.1"/>
</dbReference>
<evidence type="ECO:0000259" key="2">
    <source>
        <dbReference type="Pfam" id="PF07811"/>
    </source>
</evidence>
<dbReference type="Proteomes" id="UP001501310">
    <property type="component" value="Unassembled WGS sequence"/>
</dbReference>
<protein>
    <recommendedName>
        <fullName evidence="2">TadE-like domain-containing protein</fullName>
    </recommendedName>
</protein>
<reference evidence="4" key="1">
    <citation type="journal article" date="2019" name="Int. J. Syst. Evol. Microbiol.">
        <title>The Global Catalogue of Microorganisms (GCM) 10K type strain sequencing project: providing services to taxonomists for standard genome sequencing and annotation.</title>
        <authorList>
            <consortium name="The Broad Institute Genomics Platform"/>
            <consortium name="The Broad Institute Genome Sequencing Center for Infectious Disease"/>
            <person name="Wu L."/>
            <person name="Ma J."/>
        </authorList>
    </citation>
    <scope>NUCLEOTIDE SEQUENCE [LARGE SCALE GENOMIC DNA]</scope>
    <source>
        <strain evidence="4">JCM 16603</strain>
    </source>
</reference>
<feature type="domain" description="TadE-like" evidence="2">
    <location>
        <begin position="14"/>
        <end position="54"/>
    </location>
</feature>
<gene>
    <name evidence="3" type="ORF">GCM10022211_17010</name>
</gene>
<dbReference type="EMBL" id="BAAAZD010000002">
    <property type="protein sequence ID" value="GAA4005326.1"/>
    <property type="molecule type" value="Genomic_DNA"/>
</dbReference>
<keyword evidence="1" id="KW-0472">Membrane</keyword>
<keyword evidence="1" id="KW-0812">Transmembrane</keyword>
<evidence type="ECO:0000313" key="4">
    <source>
        <dbReference type="Proteomes" id="UP001501310"/>
    </source>
</evidence>
<evidence type="ECO:0000313" key="3">
    <source>
        <dbReference type="EMBL" id="GAA4005326.1"/>
    </source>
</evidence>
<dbReference type="InterPro" id="IPR012495">
    <property type="entry name" value="TadE-like_dom"/>
</dbReference>
<keyword evidence="4" id="KW-1185">Reference proteome</keyword>
<evidence type="ECO:0000256" key="1">
    <source>
        <dbReference type="SAM" id="Phobius"/>
    </source>
</evidence>
<keyword evidence="1" id="KW-1133">Transmembrane helix</keyword>
<dbReference type="Pfam" id="PF07811">
    <property type="entry name" value="TadE"/>
    <property type="match status" value="1"/>
</dbReference>
<organism evidence="3 4">
    <name type="scientific">Sphingomonas humi</name>
    <dbReference type="NCBI Taxonomy" id="335630"/>
    <lineage>
        <taxon>Bacteria</taxon>
        <taxon>Pseudomonadati</taxon>
        <taxon>Pseudomonadota</taxon>
        <taxon>Alphaproteobacteria</taxon>
        <taxon>Sphingomonadales</taxon>
        <taxon>Sphingomonadaceae</taxon>
        <taxon>Sphingomonas</taxon>
    </lineage>
</organism>
<proteinExistence type="predicted"/>
<sequence>MRRLFKSLRKDERGLATVELALSATMLSIMVAGIADLSLAYSRKLALEQAAQRAIEKQMQTTGEDTPEGTLKSEAIAQAGGGLTADKITVTYTRYCDGVKRNTYLSDRCVAPQITTRYLAIQIYDDYTPILPITFGTLVDGKYRVRAQAGVRIQ</sequence>
<feature type="transmembrane region" description="Helical" evidence="1">
    <location>
        <begin position="20"/>
        <end position="41"/>
    </location>
</feature>
<comment type="caution">
    <text evidence="3">The sequence shown here is derived from an EMBL/GenBank/DDBJ whole genome shotgun (WGS) entry which is preliminary data.</text>
</comment>
<name>A0ABP7S1H9_9SPHN</name>